<feature type="transmembrane region" description="Helical" evidence="8">
    <location>
        <begin position="35"/>
        <end position="54"/>
    </location>
</feature>
<dbReference type="Gene3D" id="1.10.3470.10">
    <property type="entry name" value="ABC transporter involved in vitamin B12 uptake, BtuC"/>
    <property type="match status" value="1"/>
</dbReference>
<feature type="transmembrane region" description="Helical" evidence="8">
    <location>
        <begin position="61"/>
        <end position="78"/>
    </location>
</feature>
<evidence type="ECO:0000256" key="7">
    <source>
        <dbReference type="ARBA" id="ARBA00023136"/>
    </source>
</evidence>
<dbReference type="Proteomes" id="UP000325292">
    <property type="component" value="Chromosome"/>
</dbReference>
<feature type="transmembrane region" description="Helical" evidence="8">
    <location>
        <begin position="116"/>
        <end position="134"/>
    </location>
</feature>
<keyword evidence="7 8" id="KW-0472">Membrane</keyword>
<feature type="transmembrane region" description="Helical" evidence="8">
    <location>
        <begin position="187"/>
        <end position="208"/>
    </location>
</feature>
<keyword evidence="10" id="KW-1185">Reference proteome</keyword>
<proteinExistence type="inferred from homology"/>
<dbReference type="InterPro" id="IPR000522">
    <property type="entry name" value="ABC_transptr_permease_BtuC"/>
</dbReference>
<evidence type="ECO:0000256" key="3">
    <source>
        <dbReference type="ARBA" id="ARBA00022448"/>
    </source>
</evidence>
<dbReference type="InterPro" id="IPR037294">
    <property type="entry name" value="ABC_BtuC-like"/>
</dbReference>
<dbReference type="PANTHER" id="PTHR30472:SF25">
    <property type="entry name" value="ABC TRANSPORTER PERMEASE PROTEIN MJ0876-RELATED"/>
    <property type="match status" value="1"/>
</dbReference>
<evidence type="ECO:0000256" key="8">
    <source>
        <dbReference type="SAM" id="Phobius"/>
    </source>
</evidence>
<feature type="transmembrane region" description="Helical" evidence="8">
    <location>
        <begin position="12"/>
        <end position="29"/>
    </location>
</feature>
<evidence type="ECO:0000256" key="2">
    <source>
        <dbReference type="ARBA" id="ARBA00007935"/>
    </source>
</evidence>
<evidence type="ECO:0000256" key="4">
    <source>
        <dbReference type="ARBA" id="ARBA00022475"/>
    </source>
</evidence>
<evidence type="ECO:0000256" key="5">
    <source>
        <dbReference type="ARBA" id="ARBA00022692"/>
    </source>
</evidence>
<accession>A0ABN5H2T0</accession>
<feature type="transmembrane region" description="Helical" evidence="8">
    <location>
        <begin position="140"/>
        <end position="166"/>
    </location>
</feature>
<dbReference type="EMBL" id="CP019454">
    <property type="protein sequence ID" value="AUW95050.1"/>
    <property type="molecule type" value="Genomic_DNA"/>
</dbReference>
<sequence>MTSSRIFRISMGIALLAAVIFLGLTYGPVTLSWQQVGQSLIHPFSSSIPAIIIWDIRLPRLIAAALVGGALGTAGAVMQALFKNPLADPYIVGASAGAGFGAMLLSLLLPASGLMGVGAFLGAITAVFAAYLLARGQGRVHMLTLILAGYALSLVLGALTTFVMLAHQKTLTQVLSWELGGIHGIGWHELLWPSIMIIVALVATWPFAPELNAFYLGEEQAHYLGVNVMRAQTLLLILASLLTAASVYLAGLIGFVGLVIPHIIRRLQGSNHHLLLPLSFFAGAIFLVGADILAEQIPWIGTVPVGLVSDLIGGPYFVYILFKTRVVSG</sequence>
<comment type="similarity">
    <text evidence="2">Belongs to the binding-protein-dependent transport system permease family. FecCD subfamily.</text>
</comment>
<reference evidence="9 10" key="1">
    <citation type="journal article" date="2019" name="Sci. Rep.">
        <title>Sulfobacillus thermotolerans: new insights into resistance and metabolic capacities of acidophilic chemolithotrophs.</title>
        <authorList>
            <person name="Panyushkina A.E."/>
            <person name="Babenko V.V."/>
            <person name="Nikitina A.S."/>
            <person name="Selezneva O.V."/>
            <person name="Tsaplina I.A."/>
            <person name="Letarova M.A."/>
            <person name="Kostryukova E.S."/>
            <person name="Letarov A.V."/>
        </authorList>
    </citation>
    <scope>NUCLEOTIDE SEQUENCE [LARGE SCALE GENOMIC DNA]</scope>
    <source>
        <strain evidence="9 10">Kr1</strain>
    </source>
</reference>
<keyword evidence="3" id="KW-0813">Transport</keyword>
<evidence type="ECO:0000313" key="9">
    <source>
        <dbReference type="EMBL" id="AUW95050.1"/>
    </source>
</evidence>
<organism evidence="9 10">
    <name type="scientific">Sulfobacillus thermotolerans</name>
    <dbReference type="NCBI Taxonomy" id="338644"/>
    <lineage>
        <taxon>Bacteria</taxon>
        <taxon>Bacillati</taxon>
        <taxon>Bacillota</taxon>
        <taxon>Clostridia</taxon>
        <taxon>Eubacteriales</taxon>
        <taxon>Clostridiales Family XVII. Incertae Sedis</taxon>
        <taxon>Sulfobacillus</taxon>
    </lineage>
</organism>
<feature type="transmembrane region" description="Helical" evidence="8">
    <location>
        <begin position="90"/>
        <end position="109"/>
    </location>
</feature>
<dbReference type="Pfam" id="PF01032">
    <property type="entry name" value="FecCD"/>
    <property type="match status" value="1"/>
</dbReference>
<keyword evidence="4" id="KW-1003">Cell membrane</keyword>
<protein>
    <submittedName>
        <fullName evidence="9">ABC transporter</fullName>
    </submittedName>
</protein>
<dbReference type="SUPFAM" id="SSF81345">
    <property type="entry name" value="ABC transporter involved in vitamin B12 uptake, BtuC"/>
    <property type="match status" value="1"/>
</dbReference>
<dbReference type="PANTHER" id="PTHR30472">
    <property type="entry name" value="FERRIC ENTEROBACTIN TRANSPORT SYSTEM PERMEASE PROTEIN"/>
    <property type="match status" value="1"/>
</dbReference>
<feature type="transmembrane region" description="Helical" evidence="8">
    <location>
        <begin position="272"/>
        <end position="293"/>
    </location>
</feature>
<name>A0ABN5H2T0_9FIRM</name>
<keyword evidence="5 8" id="KW-0812">Transmembrane</keyword>
<keyword evidence="6 8" id="KW-1133">Transmembrane helix</keyword>
<dbReference type="CDD" id="cd06550">
    <property type="entry name" value="TM_ABC_iron-siderophores_like"/>
    <property type="match status" value="1"/>
</dbReference>
<evidence type="ECO:0000256" key="6">
    <source>
        <dbReference type="ARBA" id="ARBA00022989"/>
    </source>
</evidence>
<comment type="subcellular location">
    <subcellularLocation>
        <location evidence="1">Cell membrane</location>
        <topology evidence="1">Multi-pass membrane protein</topology>
    </subcellularLocation>
</comment>
<evidence type="ECO:0000256" key="1">
    <source>
        <dbReference type="ARBA" id="ARBA00004651"/>
    </source>
</evidence>
<evidence type="ECO:0000313" key="10">
    <source>
        <dbReference type="Proteomes" id="UP000325292"/>
    </source>
</evidence>
<gene>
    <name evidence="9" type="ORF">BXT84_14710</name>
</gene>
<feature type="transmembrane region" description="Helical" evidence="8">
    <location>
        <begin position="299"/>
        <end position="322"/>
    </location>
</feature>
<feature type="transmembrane region" description="Helical" evidence="8">
    <location>
        <begin position="234"/>
        <end position="260"/>
    </location>
</feature>